<proteinExistence type="predicted"/>
<sequence>MSQTHLLRPLRRKDGPNNGTPGAEPLSDPPEDYKASVLCGLDPATIMECAYRALSFWTHQNAQEQMYQQRNYRSLTQKYHQLNAEAERNVHEANARIQALESQNKAIEADRQSMDEKYAHLLEQYRKKSQKQAQTQKLYDTLKRKVMPGQVEQLADNDVRQTLHSLPQTERMQSIVEPEQTFRPPEPLQRAQRSIPRYARVQDGLEQLHPHQRSGSSVCGSEQRGMLPPEGLRISWTPKLVATSGTPLQRTAFPAQPRLGINQSPITGTVSRSQLPDRLHVPGSSRRQRNHSSKVMNSAQSQRAVRSGMKFGRAGTSGSIDFGTRFNPYEANIHPPRRSSDQAGSAAPYSAGYA</sequence>
<dbReference type="InterPro" id="IPR042448">
    <property type="entry name" value="CCNB1IP1"/>
</dbReference>
<gene>
    <name evidence="3" type="ORF">AYL99_07944</name>
</gene>
<evidence type="ECO:0000313" key="3">
    <source>
        <dbReference type="EMBL" id="OAP57206.1"/>
    </source>
</evidence>
<dbReference type="GeneID" id="30012112"/>
<feature type="region of interest" description="Disordered" evidence="2">
    <location>
        <begin position="254"/>
        <end position="354"/>
    </location>
</feature>
<feature type="compositionally biased region" description="Low complexity" evidence="2">
    <location>
        <begin position="343"/>
        <end position="354"/>
    </location>
</feature>
<evidence type="ECO:0000256" key="2">
    <source>
        <dbReference type="SAM" id="MobiDB-lite"/>
    </source>
</evidence>
<reference evidence="3 4" key="1">
    <citation type="submission" date="2016-04" db="EMBL/GenBank/DDBJ databases">
        <title>Draft genome of Fonsecaea erecta CBS 125763.</title>
        <authorList>
            <person name="Weiss V.A."/>
            <person name="Vicente V.A."/>
            <person name="Raittz R.T."/>
            <person name="Moreno L.F."/>
            <person name="De Souza E.M."/>
            <person name="Pedrosa F.O."/>
            <person name="Steffens M.B."/>
            <person name="Faoro H."/>
            <person name="Tadra-Sfeir M.Z."/>
            <person name="Najafzadeh M.J."/>
            <person name="Felipe M.S."/>
            <person name="Teixeira M."/>
            <person name="Sun J."/>
            <person name="Xi L."/>
            <person name="Gomes R."/>
            <person name="De Azevedo C.M."/>
            <person name="Salgado C.G."/>
            <person name="Da Silva M.B."/>
            <person name="Nascimento M.F."/>
            <person name="Queiroz-Telles F."/>
            <person name="Attili D.S."/>
            <person name="Gorbushina A."/>
        </authorList>
    </citation>
    <scope>NUCLEOTIDE SEQUENCE [LARGE SCALE GENOMIC DNA]</scope>
    <source>
        <strain evidence="3 4">CBS 125763</strain>
    </source>
</reference>
<organism evidence="3 4">
    <name type="scientific">Fonsecaea erecta</name>
    <dbReference type="NCBI Taxonomy" id="1367422"/>
    <lineage>
        <taxon>Eukaryota</taxon>
        <taxon>Fungi</taxon>
        <taxon>Dikarya</taxon>
        <taxon>Ascomycota</taxon>
        <taxon>Pezizomycotina</taxon>
        <taxon>Eurotiomycetes</taxon>
        <taxon>Chaetothyriomycetidae</taxon>
        <taxon>Chaetothyriales</taxon>
        <taxon>Herpotrichiellaceae</taxon>
        <taxon>Fonsecaea</taxon>
    </lineage>
</organism>
<name>A0A178ZCK3_9EURO</name>
<dbReference type="Proteomes" id="UP000078343">
    <property type="component" value="Unassembled WGS sequence"/>
</dbReference>
<dbReference type="PANTHER" id="PTHR14305">
    <property type="entry name" value="E3 UBIQUITIN-PROTEIN LIGASE CCNB1IP1"/>
    <property type="match status" value="1"/>
</dbReference>
<dbReference type="GO" id="GO:0007131">
    <property type="term" value="P:reciprocal meiotic recombination"/>
    <property type="evidence" value="ECO:0007669"/>
    <property type="project" value="InterPro"/>
</dbReference>
<keyword evidence="1" id="KW-0175">Coiled coil</keyword>
<dbReference type="RefSeq" id="XP_018690573.1">
    <property type="nucleotide sequence ID" value="XM_018839452.1"/>
</dbReference>
<protein>
    <recommendedName>
        <fullName evidence="5">E3 ubiquitin-protein ligase CCNB1IP1</fullName>
    </recommendedName>
</protein>
<dbReference type="GO" id="GO:0061630">
    <property type="term" value="F:ubiquitin protein ligase activity"/>
    <property type="evidence" value="ECO:0007669"/>
    <property type="project" value="InterPro"/>
</dbReference>
<evidence type="ECO:0000313" key="4">
    <source>
        <dbReference type="Proteomes" id="UP000078343"/>
    </source>
</evidence>
<dbReference type="OrthoDB" id="441210at2759"/>
<evidence type="ECO:0008006" key="5">
    <source>
        <dbReference type="Google" id="ProtNLM"/>
    </source>
</evidence>
<dbReference type="PANTHER" id="PTHR14305:SF0">
    <property type="entry name" value="E3 UBIQUITIN-PROTEIN LIGASE CCNB1IP1"/>
    <property type="match status" value="1"/>
</dbReference>
<comment type="caution">
    <text evidence="3">The sequence shown here is derived from an EMBL/GenBank/DDBJ whole genome shotgun (WGS) entry which is preliminary data.</text>
</comment>
<feature type="compositionally biased region" description="Polar residues" evidence="2">
    <location>
        <begin position="261"/>
        <end position="274"/>
    </location>
</feature>
<dbReference type="GO" id="GO:0000795">
    <property type="term" value="C:synaptonemal complex"/>
    <property type="evidence" value="ECO:0007669"/>
    <property type="project" value="InterPro"/>
</dbReference>
<dbReference type="EMBL" id="LVYI01000007">
    <property type="protein sequence ID" value="OAP57206.1"/>
    <property type="molecule type" value="Genomic_DNA"/>
</dbReference>
<feature type="compositionally biased region" description="Polar residues" evidence="2">
    <location>
        <begin position="293"/>
        <end position="304"/>
    </location>
</feature>
<keyword evidence="4" id="KW-1185">Reference proteome</keyword>
<feature type="region of interest" description="Disordered" evidence="2">
    <location>
        <begin position="1"/>
        <end position="31"/>
    </location>
</feature>
<evidence type="ECO:0000256" key="1">
    <source>
        <dbReference type="SAM" id="Coils"/>
    </source>
</evidence>
<accession>A0A178ZCK3</accession>
<dbReference type="STRING" id="1367422.A0A178ZCK3"/>
<feature type="coiled-coil region" evidence="1">
    <location>
        <begin position="83"/>
        <end position="124"/>
    </location>
</feature>
<dbReference type="AlphaFoldDB" id="A0A178ZCK3"/>